<gene>
    <name evidence="6" type="ORF">CGI_10006828</name>
</gene>
<keyword evidence="2" id="KW-0964">Secreted</keyword>
<organism evidence="6">
    <name type="scientific">Magallana gigas</name>
    <name type="common">Pacific oyster</name>
    <name type="synonym">Crassostrea gigas</name>
    <dbReference type="NCBI Taxonomy" id="29159"/>
    <lineage>
        <taxon>Eukaryota</taxon>
        <taxon>Metazoa</taxon>
        <taxon>Spiralia</taxon>
        <taxon>Lophotrochozoa</taxon>
        <taxon>Mollusca</taxon>
        <taxon>Bivalvia</taxon>
        <taxon>Autobranchia</taxon>
        <taxon>Pteriomorphia</taxon>
        <taxon>Ostreida</taxon>
        <taxon>Ostreoidea</taxon>
        <taxon>Ostreidae</taxon>
        <taxon>Magallana</taxon>
    </lineage>
</organism>
<protein>
    <submittedName>
        <fullName evidence="6">Hemicentin-1</fullName>
    </submittedName>
</protein>
<reference evidence="6" key="1">
    <citation type="journal article" date="2012" name="Nature">
        <title>The oyster genome reveals stress adaptation and complexity of shell formation.</title>
        <authorList>
            <person name="Zhang G."/>
            <person name="Fang X."/>
            <person name="Guo X."/>
            <person name="Li L."/>
            <person name="Luo R."/>
            <person name="Xu F."/>
            <person name="Yang P."/>
            <person name="Zhang L."/>
            <person name="Wang X."/>
            <person name="Qi H."/>
            <person name="Xiong Z."/>
            <person name="Que H."/>
            <person name="Xie Y."/>
            <person name="Holland P.W."/>
            <person name="Paps J."/>
            <person name="Zhu Y."/>
            <person name="Wu F."/>
            <person name="Chen Y."/>
            <person name="Wang J."/>
            <person name="Peng C."/>
            <person name="Meng J."/>
            <person name="Yang L."/>
            <person name="Liu J."/>
            <person name="Wen B."/>
            <person name="Zhang N."/>
            <person name="Huang Z."/>
            <person name="Zhu Q."/>
            <person name="Feng Y."/>
            <person name="Mount A."/>
            <person name="Hedgecock D."/>
            <person name="Xu Z."/>
            <person name="Liu Y."/>
            <person name="Domazet-Loso T."/>
            <person name="Du Y."/>
            <person name="Sun X."/>
            <person name="Zhang S."/>
            <person name="Liu B."/>
            <person name="Cheng P."/>
            <person name="Jiang X."/>
            <person name="Li J."/>
            <person name="Fan D."/>
            <person name="Wang W."/>
            <person name="Fu W."/>
            <person name="Wang T."/>
            <person name="Wang B."/>
            <person name="Zhang J."/>
            <person name="Peng Z."/>
            <person name="Li Y."/>
            <person name="Li N."/>
            <person name="Wang J."/>
            <person name="Chen M."/>
            <person name="He Y."/>
            <person name="Tan F."/>
            <person name="Song X."/>
            <person name="Zheng Q."/>
            <person name="Huang R."/>
            <person name="Yang H."/>
            <person name="Du X."/>
            <person name="Chen L."/>
            <person name="Yang M."/>
            <person name="Gaffney P.M."/>
            <person name="Wang S."/>
            <person name="Luo L."/>
            <person name="She Z."/>
            <person name="Ming Y."/>
            <person name="Huang W."/>
            <person name="Zhang S."/>
            <person name="Huang B."/>
            <person name="Zhang Y."/>
            <person name="Qu T."/>
            <person name="Ni P."/>
            <person name="Miao G."/>
            <person name="Wang J."/>
            <person name="Wang Q."/>
            <person name="Steinberg C.E."/>
            <person name="Wang H."/>
            <person name="Li N."/>
            <person name="Qian L."/>
            <person name="Zhang G."/>
            <person name="Li Y."/>
            <person name="Yang H."/>
            <person name="Liu X."/>
            <person name="Wang J."/>
            <person name="Yin Y."/>
            <person name="Wang J."/>
        </authorList>
    </citation>
    <scope>NUCLEOTIDE SEQUENCE [LARGE SCALE GENOMIC DNA]</scope>
    <source>
        <strain evidence="6">05x7-T-G4-1.051#20</strain>
    </source>
</reference>
<dbReference type="InterPro" id="IPR000884">
    <property type="entry name" value="TSP1_rpt"/>
</dbReference>
<dbReference type="InterPro" id="IPR052065">
    <property type="entry name" value="Compl_asym_regulator"/>
</dbReference>
<dbReference type="InterPro" id="IPR036383">
    <property type="entry name" value="TSP1_rpt_sf"/>
</dbReference>
<dbReference type="SMART" id="SM00209">
    <property type="entry name" value="TSP1"/>
    <property type="match status" value="2"/>
</dbReference>
<dbReference type="AlphaFoldDB" id="K1QV32"/>
<keyword evidence="4" id="KW-0677">Repeat</keyword>
<dbReference type="FunFam" id="2.20.100.10:FF:000001">
    <property type="entry name" value="semaphorin-5A isoform X1"/>
    <property type="match status" value="1"/>
</dbReference>
<accession>K1QV32</accession>
<evidence type="ECO:0000256" key="2">
    <source>
        <dbReference type="ARBA" id="ARBA00022525"/>
    </source>
</evidence>
<keyword evidence="5" id="KW-1015">Disulfide bond</keyword>
<evidence type="ECO:0000256" key="5">
    <source>
        <dbReference type="ARBA" id="ARBA00023157"/>
    </source>
</evidence>
<dbReference type="PANTHER" id="PTHR22906">
    <property type="entry name" value="PROPERDIN"/>
    <property type="match status" value="1"/>
</dbReference>
<evidence type="ECO:0000256" key="3">
    <source>
        <dbReference type="ARBA" id="ARBA00022729"/>
    </source>
</evidence>
<name>K1QV32_MAGGI</name>
<dbReference type="HOGENOM" id="CLU_928289_0_0_1"/>
<dbReference type="PANTHER" id="PTHR22906:SF43">
    <property type="entry name" value="PROPERDIN"/>
    <property type="match status" value="1"/>
</dbReference>
<dbReference type="Pfam" id="PF00090">
    <property type="entry name" value="TSP_1"/>
    <property type="match status" value="2"/>
</dbReference>
<dbReference type="SUPFAM" id="SSF82895">
    <property type="entry name" value="TSP-1 type 1 repeat"/>
    <property type="match status" value="2"/>
</dbReference>
<evidence type="ECO:0000256" key="4">
    <source>
        <dbReference type="ARBA" id="ARBA00022737"/>
    </source>
</evidence>
<sequence>MADVRLNLLVVALCFVELYSVDASTCNFHSGIEYYTCTKYSQVKYSQAYQCGFWHWNRCYRTKYSHTAHQSTCTRNCKVNGAWASWQAWGGWSTCDKTCGNGQRIRYSVRQCSNPTPKNGGENCNGTNLQKEAEECLLKVCIVDGGWSEFGPWSKFSQCAKTCGGGAHTRYRYRECNNPKPQNGGRFCPGDSIHSKTAPCNTNSCDDYGLTFPNQKPDIGNNSENTTNDTPPEVNWFDKSSVEGKNSSENHEIQSTTKPVNDFIINDNNPFSKRSPWRFEKAQQDSNVLHIDALAHCATL</sequence>
<comment type="subcellular location">
    <subcellularLocation>
        <location evidence="1">Secreted</location>
    </subcellularLocation>
</comment>
<dbReference type="EMBL" id="JH818925">
    <property type="protein sequence ID" value="EKC32820.1"/>
    <property type="molecule type" value="Genomic_DNA"/>
</dbReference>
<proteinExistence type="predicted"/>
<keyword evidence="3" id="KW-0732">Signal</keyword>
<dbReference type="Gene3D" id="2.20.100.10">
    <property type="entry name" value="Thrombospondin type-1 (TSP1) repeat"/>
    <property type="match status" value="2"/>
</dbReference>
<dbReference type="InParanoid" id="K1QV32"/>
<evidence type="ECO:0000313" key="6">
    <source>
        <dbReference type="EMBL" id="EKC32820.1"/>
    </source>
</evidence>
<evidence type="ECO:0000256" key="1">
    <source>
        <dbReference type="ARBA" id="ARBA00004613"/>
    </source>
</evidence>
<dbReference type="PROSITE" id="PS50092">
    <property type="entry name" value="TSP1"/>
    <property type="match status" value="2"/>
</dbReference>